<dbReference type="eggNOG" id="KOG3383">
    <property type="taxonomic scope" value="Eukaryota"/>
</dbReference>
<dbReference type="STRING" id="13333.U5DAX1"/>
<dbReference type="HOGENOM" id="CLU_041799_2_1_1"/>
<dbReference type="SUPFAM" id="SSF88697">
    <property type="entry name" value="PUA domain-like"/>
    <property type="match status" value="1"/>
</dbReference>
<reference evidence="5" key="1">
    <citation type="journal article" date="2013" name="Science">
        <title>The Amborella genome and the evolution of flowering plants.</title>
        <authorList>
            <consortium name="Amborella Genome Project"/>
        </authorList>
    </citation>
    <scope>NUCLEOTIDE SEQUENCE [LARGE SCALE GENOMIC DNA]</scope>
</reference>
<name>U5DAX1_AMBTC</name>
<comment type="subcellular location">
    <subcellularLocation>
        <location evidence="1">Nucleus</location>
    </subcellularLocation>
</comment>
<evidence type="ECO:0000313" key="5">
    <source>
        <dbReference type="Proteomes" id="UP000017836"/>
    </source>
</evidence>
<dbReference type="CDD" id="cd21133">
    <property type="entry name" value="EVE"/>
    <property type="match status" value="1"/>
</dbReference>
<sequence length="150" mass="17204">MGELQNRRYWLLKTEPSEWSWDHQSANGGLSIWDGVKNAQAQKNLRAMKIHDLCFFYHSGSKAREIVGIVEVLKEFYDSEKEGEPGMVEVKEVAPLKRPISLAEMKGEECLGEFALFRQPRLSVVPVPEGIWKRICEIVEFEEPEPEKAA</sequence>
<dbReference type="Proteomes" id="UP000017836">
    <property type="component" value="Unassembled WGS sequence"/>
</dbReference>
<organism evidence="4 5">
    <name type="scientific">Amborella trichopoda</name>
    <dbReference type="NCBI Taxonomy" id="13333"/>
    <lineage>
        <taxon>Eukaryota</taxon>
        <taxon>Viridiplantae</taxon>
        <taxon>Streptophyta</taxon>
        <taxon>Embryophyta</taxon>
        <taxon>Tracheophyta</taxon>
        <taxon>Spermatophyta</taxon>
        <taxon>Magnoliopsida</taxon>
        <taxon>Amborellales</taxon>
        <taxon>Amborellaceae</taxon>
        <taxon>Amborella</taxon>
    </lineage>
</organism>
<evidence type="ECO:0000256" key="1">
    <source>
        <dbReference type="ARBA" id="ARBA00004123"/>
    </source>
</evidence>
<dbReference type="InterPro" id="IPR052181">
    <property type="entry name" value="5hmC_binding"/>
</dbReference>
<evidence type="ECO:0000259" key="3">
    <source>
        <dbReference type="Pfam" id="PF01878"/>
    </source>
</evidence>
<dbReference type="KEGG" id="atr:18446929"/>
<protein>
    <recommendedName>
        <fullName evidence="3">EVE domain-containing protein</fullName>
    </recommendedName>
</protein>
<dbReference type="InterPro" id="IPR002740">
    <property type="entry name" value="EVE_domain"/>
</dbReference>
<accession>U5DAX1</accession>
<keyword evidence="5" id="KW-1185">Reference proteome</keyword>
<dbReference type="Gramene" id="ERN18562">
    <property type="protein sequence ID" value="ERN18562"/>
    <property type="gene ID" value="AMTR_s00065p00114990"/>
</dbReference>
<dbReference type="AlphaFoldDB" id="U5DAX1"/>
<gene>
    <name evidence="4" type="ORF">AMTR_s00065p00114990</name>
</gene>
<dbReference type="InterPro" id="IPR015947">
    <property type="entry name" value="PUA-like_sf"/>
</dbReference>
<dbReference type="PANTHER" id="PTHR14087:SF8">
    <property type="entry name" value="OS03G0676100 PROTEIN"/>
    <property type="match status" value="1"/>
</dbReference>
<dbReference type="GO" id="GO:0005634">
    <property type="term" value="C:nucleus"/>
    <property type="evidence" value="ECO:0000318"/>
    <property type="project" value="GO_Central"/>
</dbReference>
<dbReference type="EMBL" id="KI392088">
    <property type="protein sequence ID" value="ERN18562.1"/>
    <property type="molecule type" value="Genomic_DNA"/>
</dbReference>
<dbReference type="PANTHER" id="PTHR14087">
    <property type="entry name" value="THYMOCYTE NUCLEAR PROTEIN 1"/>
    <property type="match status" value="1"/>
</dbReference>
<dbReference type="InterPro" id="IPR047197">
    <property type="entry name" value="THYN1-like_EVE"/>
</dbReference>
<evidence type="ECO:0000256" key="2">
    <source>
        <dbReference type="ARBA" id="ARBA00023242"/>
    </source>
</evidence>
<feature type="domain" description="EVE" evidence="3">
    <location>
        <begin position="8"/>
        <end position="137"/>
    </location>
</feature>
<keyword evidence="2" id="KW-0539">Nucleus</keyword>
<dbReference type="Pfam" id="PF01878">
    <property type="entry name" value="EVE"/>
    <property type="match status" value="1"/>
</dbReference>
<proteinExistence type="predicted"/>
<dbReference type="OrthoDB" id="41445at2759"/>
<dbReference type="OMA" id="EPSEWSW"/>
<dbReference type="Gene3D" id="3.10.590.10">
    <property type="entry name" value="ph1033 like domains"/>
    <property type="match status" value="1"/>
</dbReference>
<evidence type="ECO:0000313" key="4">
    <source>
        <dbReference type="EMBL" id="ERN18562.1"/>
    </source>
</evidence>